<feature type="compositionally biased region" description="Polar residues" evidence="1">
    <location>
        <begin position="970"/>
        <end position="979"/>
    </location>
</feature>
<feature type="compositionally biased region" description="Polar residues" evidence="1">
    <location>
        <begin position="583"/>
        <end position="599"/>
    </location>
</feature>
<feature type="region of interest" description="Disordered" evidence="1">
    <location>
        <begin position="904"/>
        <end position="954"/>
    </location>
</feature>
<name>A0AAN6DVH5_9EURO</name>
<feature type="region of interest" description="Disordered" evidence="1">
    <location>
        <begin position="862"/>
        <end position="885"/>
    </location>
</feature>
<keyword evidence="3" id="KW-1185">Reference proteome</keyword>
<feature type="non-terminal residue" evidence="2">
    <location>
        <position position="1"/>
    </location>
</feature>
<feature type="compositionally biased region" description="Polar residues" evidence="1">
    <location>
        <begin position="991"/>
        <end position="1040"/>
    </location>
</feature>
<feature type="region of interest" description="Disordered" evidence="1">
    <location>
        <begin position="966"/>
        <end position="1050"/>
    </location>
</feature>
<feature type="region of interest" description="Disordered" evidence="1">
    <location>
        <begin position="414"/>
        <end position="462"/>
    </location>
</feature>
<comment type="caution">
    <text evidence="2">The sequence shown here is derived from an EMBL/GenBank/DDBJ whole genome shotgun (WGS) entry which is preliminary data.</text>
</comment>
<feature type="region of interest" description="Disordered" evidence="1">
    <location>
        <begin position="1064"/>
        <end position="1137"/>
    </location>
</feature>
<feature type="compositionally biased region" description="Low complexity" evidence="1">
    <location>
        <begin position="681"/>
        <end position="691"/>
    </location>
</feature>
<dbReference type="EMBL" id="MU404354">
    <property type="protein sequence ID" value="KAI1613424.1"/>
    <property type="molecule type" value="Genomic_DNA"/>
</dbReference>
<feature type="compositionally biased region" description="Low complexity" evidence="1">
    <location>
        <begin position="625"/>
        <end position="641"/>
    </location>
</feature>
<evidence type="ECO:0000313" key="2">
    <source>
        <dbReference type="EMBL" id="KAI1613424.1"/>
    </source>
</evidence>
<protein>
    <submittedName>
        <fullName evidence="2">Uncharacterized protein</fullName>
    </submittedName>
</protein>
<gene>
    <name evidence="2" type="ORF">EDD36DRAFT_264980</name>
</gene>
<sequence>MFYAFDNDSITLNNCIPVHLLSHHLSSSSSEFLFSSVHPPAHYVVFSCLRSKPVDEMPTLKDLVCHVEWADTGSPFPEYGTIYGDGLVETFIAIPNHPQAFTVRLTSRRFIFEGLAIIIFIDGNYQCNRNRCNLRPPQKDQPKNRTEIDFTVRQKEKPLGDGTYMGREWRFDDYNIVSQLPEGVSQSHFDELGTIEVLILRCRSANPNEVAMSTTSSGEDSDCLGGDAEDNLEDNKSSKVVESRAEPEGDPFGGLAGLFDGAFDQPPSSHGPNGDAPADGYSRWNQPDPYRPQESFHPTYTYRPAFRGASPPPPRHYQPLPRPFTRPPIEYGAPRQERRVHFDYGDRRDPRYSASQAAYGPRARGYEEPGWQGGDAYRRHPSERVYAQAGNLGATNPYSDYPYHDDRHYEYNAGRRDYSDHPERHQEYERYRPGPIATPPTFASRPIPQNGGTMPNQPPVNAFQPVAAHPHAAPTAGAPVIQQFPGHPTVPFWIPPVAISVPPPFPGPVPVYPLQNNAPLFQTQAPAGHQIAQNGVPSGLAPPGQGQPNAEPSRHSDASQPNWNHQPDNGQHTDPADPLKGATTGTGWADNNNSGNGWQDNAAAGGTNGNDTSAGNDDWRKNDDNNASWENNNNDKSNNGNDWDKGAAADSGWDQNAHNQANDGDWQNSGSNTGQVDAGWNNNTTNNDTNNQAGGGWGTDQNNNAGGNASGGNWGDTQNNNPPTTAPALAVNGPSTRALYGPYGAYYTSKVFAESRIPADAEEEPRYDIPQAVAQAKGTSKQVQPGKGYIYTKKRCIPEYIDNLDEPYARFVFKYRTKEQIKNETGIEVDVEPTGNEDVNELANLDKEELIQLVLRAKGALGGTIPDPPPKTSTAASSHTFEPVPVAPPEFEFLKYKLPTARNAANPGLGIRVSNPSRGQNPGNGSANQGNDDWSKGAADWTNEGSNNQQNTTTANDQAWTTEAAGWQDDNANTKTNGQGWDGQQEGGNKWSRQPSFQPNTTSRKGSEQPKSVRSSTISPKNTSKNNPPGSAQVWPSGSACQGGDWTKPMTVTSAPAAGIAFHGAGTVGGGQTQITGAGPRPPSVMGAGPRPLSPPKGGYGVPDLSPPLEEGYGDRPDPPSWSEGNTAGPPGPAGGW</sequence>
<evidence type="ECO:0000313" key="3">
    <source>
        <dbReference type="Proteomes" id="UP001203852"/>
    </source>
</evidence>
<dbReference type="AlphaFoldDB" id="A0AAN6DVH5"/>
<feature type="compositionally biased region" description="Acidic residues" evidence="1">
    <location>
        <begin position="219"/>
        <end position="232"/>
    </location>
</feature>
<feature type="region of interest" description="Disordered" evidence="1">
    <location>
        <begin position="210"/>
        <end position="298"/>
    </location>
</feature>
<feature type="compositionally biased region" description="Polar residues" evidence="1">
    <location>
        <begin position="653"/>
        <end position="675"/>
    </location>
</feature>
<accession>A0AAN6DVH5</accession>
<proteinExistence type="predicted"/>
<feature type="compositionally biased region" description="Basic and acidic residues" evidence="1">
    <location>
        <begin position="233"/>
        <end position="247"/>
    </location>
</feature>
<organism evidence="2 3">
    <name type="scientific">Exophiala viscosa</name>
    <dbReference type="NCBI Taxonomy" id="2486360"/>
    <lineage>
        <taxon>Eukaryota</taxon>
        <taxon>Fungi</taxon>
        <taxon>Dikarya</taxon>
        <taxon>Ascomycota</taxon>
        <taxon>Pezizomycotina</taxon>
        <taxon>Eurotiomycetes</taxon>
        <taxon>Chaetothyriomycetidae</taxon>
        <taxon>Chaetothyriales</taxon>
        <taxon>Herpotrichiellaceae</taxon>
        <taxon>Exophiala</taxon>
    </lineage>
</organism>
<evidence type="ECO:0000256" key="1">
    <source>
        <dbReference type="SAM" id="MobiDB-lite"/>
    </source>
</evidence>
<feature type="compositionally biased region" description="Basic and acidic residues" evidence="1">
    <location>
        <begin position="414"/>
        <end position="432"/>
    </location>
</feature>
<reference evidence="2" key="1">
    <citation type="journal article" date="2022" name="bioRxiv">
        <title>Deciphering the potential niche of two novel black yeast fungi from a biological soil crust based on their genomes, phenotypes, and melanin regulation.</title>
        <authorList>
            <consortium name="DOE Joint Genome Institute"/>
            <person name="Carr E.C."/>
            <person name="Barton Q."/>
            <person name="Grambo S."/>
            <person name="Sullivan M."/>
            <person name="Renfro C.M."/>
            <person name="Kuo A."/>
            <person name="Pangilinan J."/>
            <person name="Lipzen A."/>
            <person name="Keymanesh K."/>
            <person name="Savage E."/>
            <person name="Barry K."/>
            <person name="Grigoriev I.V."/>
            <person name="Riekhof W.R."/>
            <person name="Harris S.S."/>
        </authorList>
    </citation>
    <scope>NUCLEOTIDE SEQUENCE</scope>
    <source>
        <strain evidence="2">JF 03-4F</strain>
    </source>
</reference>
<feature type="compositionally biased region" description="Polar residues" evidence="1">
    <location>
        <begin position="558"/>
        <end position="572"/>
    </location>
</feature>
<feature type="region of interest" description="Disordered" evidence="1">
    <location>
        <begin position="531"/>
        <end position="728"/>
    </location>
</feature>
<dbReference type="Proteomes" id="UP001203852">
    <property type="component" value="Unassembled WGS sequence"/>
</dbReference>
<feature type="compositionally biased region" description="Polar residues" evidence="1">
    <location>
        <begin position="914"/>
        <end position="932"/>
    </location>
</feature>